<accession>A0A8J5K9C3</accession>
<dbReference type="InterPro" id="IPR000061">
    <property type="entry name" value="Surp"/>
</dbReference>
<keyword evidence="1" id="KW-0507">mRNA processing</keyword>
<feature type="domain" description="SURP motif" evidence="2">
    <location>
        <begin position="36"/>
        <end position="81"/>
    </location>
</feature>
<dbReference type="EMBL" id="JACMSC010000017">
    <property type="protein sequence ID" value="KAG6479065.1"/>
    <property type="molecule type" value="Genomic_DNA"/>
</dbReference>
<proteinExistence type="predicted"/>
<dbReference type="PROSITE" id="PS50128">
    <property type="entry name" value="SURP"/>
    <property type="match status" value="1"/>
</dbReference>
<name>A0A8J5K9C3_ZINOF</name>
<evidence type="ECO:0000256" key="1">
    <source>
        <dbReference type="ARBA" id="ARBA00022664"/>
    </source>
</evidence>
<dbReference type="Proteomes" id="UP000734854">
    <property type="component" value="Unassembled WGS sequence"/>
</dbReference>
<dbReference type="Pfam" id="PF01805">
    <property type="entry name" value="Surp"/>
    <property type="match status" value="1"/>
</dbReference>
<protein>
    <recommendedName>
        <fullName evidence="2">SURP motif domain-containing protein</fullName>
    </recommendedName>
</protein>
<dbReference type="AlphaFoldDB" id="A0A8J5K9C3"/>
<dbReference type="GO" id="GO:0003723">
    <property type="term" value="F:RNA binding"/>
    <property type="evidence" value="ECO:0007669"/>
    <property type="project" value="InterPro"/>
</dbReference>
<dbReference type="InterPro" id="IPR035967">
    <property type="entry name" value="SWAP/Surp_sf"/>
</dbReference>
<organism evidence="3 4">
    <name type="scientific">Zingiber officinale</name>
    <name type="common">Ginger</name>
    <name type="synonym">Amomum zingiber</name>
    <dbReference type="NCBI Taxonomy" id="94328"/>
    <lineage>
        <taxon>Eukaryota</taxon>
        <taxon>Viridiplantae</taxon>
        <taxon>Streptophyta</taxon>
        <taxon>Embryophyta</taxon>
        <taxon>Tracheophyta</taxon>
        <taxon>Spermatophyta</taxon>
        <taxon>Magnoliopsida</taxon>
        <taxon>Liliopsida</taxon>
        <taxon>Zingiberales</taxon>
        <taxon>Zingiberaceae</taxon>
        <taxon>Zingiber</taxon>
    </lineage>
</organism>
<dbReference type="GO" id="GO:0006397">
    <property type="term" value="P:mRNA processing"/>
    <property type="evidence" value="ECO:0007669"/>
    <property type="project" value="UniProtKB-KW"/>
</dbReference>
<evidence type="ECO:0000259" key="2">
    <source>
        <dbReference type="PROSITE" id="PS50128"/>
    </source>
</evidence>
<dbReference type="SUPFAM" id="SSF109905">
    <property type="entry name" value="Surp module (SWAP domain)"/>
    <property type="match status" value="1"/>
</dbReference>
<reference evidence="3 4" key="1">
    <citation type="submission" date="2020-08" db="EMBL/GenBank/DDBJ databases">
        <title>Plant Genome Project.</title>
        <authorList>
            <person name="Zhang R.-G."/>
        </authorList>
    </citation>
    <scope>NUCLEOTIDE SEQUENCE [LARGE SCALE GENOMIC DNA]</scope>
    <source>
        <tissue evidence="3">Rhizome</tissue>
    </source>
</reference>
<comment type="caution">
    <text evidence="3">The sequence shown here is derived from an EMBL/GenBank/DDBJ whole genome shotgun (WGS) entry which is preliminary data.</text>
</comment>
<evidence type="ECO:0000313" key="3">
    <source>
        <dbReference type="EMBL" id="KAG6479065.1"/>
    </source>
</evidence>
<gene>
    <name evidence="3" type="ORF">ZIOFF_062521</name>
</gene>
<sequence length="111" mass="12752">MREVRIPSGEEAVTGCRRSSAAAEECPRLVQEEREHIDKVARFVARDGDMTEAILQRLLRITKNHRRWGFISPDHPHHGYYLHRKISEQCPRLADGAGPRGATQCRTRRPV</sequence>
<dbReference type="Gene3D" id="1.10.10.790">
    <property type="entry name" value="Surp module"/>
    <property type="match status" value="1"/>
</dbReference>
<evidence type="ECO:0000313" key="4">
    <source>
        <dbReference type="Proteomes" id="UP000734854"/>
    </source>
</evidence>
<keyword evidence="4" id="KW-1185">Reference proteome</keyword>
<dbReference type="SMART" id="SM00648">
    <property type="entry name" value="SWAP"/>
    <property type="match status" value="1"/>
</dbReference>